<protein>
    <submittedName>
        <fullName evidence="8">Fe(2+) transport protein 1</fullName>
    </submittedName>
</protein>
<organism evidence="8 9">
    <name type="scientific">Candida viswanathii</name>
    <dbReference type="NCBI Taxonomy" id="5486"/>
    <lineage>
        <taxon>Eukaryota</taxon>
        <taxon>Fungi</taxon>
        <taxon>Dikarya</taxon>
        <taxon>Ascomycota</taxon>
        <taxon>Saccharomycotina</taxon>
        <taxon>Pichiomycetes</taxon>
        <taxon>Debaryomycetaceae</taxon>
        <taxon>Candida/Lodderomyces clade</taxon>
        <taxon>Candida</taxon>
    </lineage>
</organism>
<feature type="transmembrane region" description="Helical" evidence="6">
    <location>
        <begin position="410"/>
        <end position="434"/>
    </location>
</feature>
<evidence type="ECO:0000313" key="9">
    <source>
        <dbReference type="Proteomes" id="UP000253472"/>
    </source>
</evidence>
<evidence type="ECO:0000256" key="3">
    <source>
        <dbReference type="ARBA" id="ARBA00022989"/>
    </source>
</evidence>
<sequence>MKSFVPLVAFFIAKAAAETTTVYSTRNYRLPTTTSQTDGTVYVTSTRQLEVTSSPDASSSLAADAVSASIQTTAVTDCHFHDAVQYCVDGYGVEGSIVPAPTNTAAAPSSYEGCHGHDSEVFCIYQGNEVQFVPLDEELETSEEGGQNCHFHAGVEHCVGGSRDAETCERVDRDYDIPLRIGLLFVILVTSGIGSFGPIVLKSWFKLSTEGIIITVIKQFGTGVIISTVFIHLITHAQLMWSNSCLHIVYEGTGAAITMAGLLIAFILEYAAHRLLRNRTQKPTSPAGSSNEDEKHVADVSSSEYTPHGISVNDKISVMIMEAGILFHSILIGVILVVAGDSYFITLFIVIVFHQFFEGLALGSRIISIENTTMVNKLLMAGAFALITPIGMAIGIGVLNKFNGNDPATIIALGTLDSFSAGILLWTGLIEMWAHDWMHGVLSNSSAWTTIAGMTSLILGMFLMSLLGNWA</sequence>
<feature type="chain" id="PRO_5016984502" evidence="7">
    <location>
        <begin position="18"/>
        <end position="471"/>
    </location>
</feature>
<feature type="transmembrane region" description="Helical" evidence="6">
    <location>
        <begin position="213"/>
        <end position="234"/>
    </location>
</feature>
<dbReference type="STRING" id="5486.A0A367XUP4"/>
<evidence type="ECO:0000256" key="2">
    <source>
        <dbReference type="ARBA" id="ARBA00022692"/>
    </source>
</evidence>
<evidence type="ECO:0000256" key="5">
    <source>
        <dbReference type="SAM" id="MobiDB-lite"/>
    </source>
</evidence>
<dbReference type="OrthoDB" id="448280at2759"/>
<gene>
    <name evidence="8" type="primary">IRT1</name>
    <name evidence="8" type="ORF">Cantr_06002</name>
</gene>
<evidence type="ECO:0000256" key="1">
    <source>
        <dbReference type="ARBA" id="ARBA00004141"/>
    </source>
</evidence>
<dbReference type="InterPro" id="IPR003689">
    <property type="entry name" value="ZIP"/>
</dbReference>
<feature type="compositionally biased region" description="Polar residues" evidence="5">
    <location>
        <begin position="281"/>
        <end position="290"/>
    </location>
</feature>
<accession>A0A367XUP4</accession>
<proteinExistence type="predicted"/>
<reference evidence="8 9" key="1">
    <citation type="submission" date="2018-06" db="EMBL/GenBank/DDBJ databases">
        <title>Whole genome sequencing of Candida tropicalis (genome annotated by CSBL at Korea University).</title>
        <authorList>
            <person name="Ahn J."/>
        </authorList>
    </citation>
    <scope>NUCLEOTIDE SEQUENCE [LARGE SCALE GENOMIC DNA]</scope>
    <source>
        <strain evidence="8 9">ATCC 20962</strain>
    </source>
</reference>
<evidence type="ECO:0000256" key="7">
    <source>
        <dbReference type="SAM" id="SignalP"/>
    </source>
</evidence>
<name>A0A367XUP4_9ASCO</name>
<comment type="subcellular location">
    <subcellularLocation>
        <location evidence="1">Membrane</location>
        <topology evidence="1">Multi-pass membrane protein</topology>
    </subcellularLocation>
</comment>
<dbReference type="EMBL" id="QLNQ01000029">
    <property type="protein sequence ID" value="RCK56531.1"/>
    <property type="molecule type" value="Genomic_DNA"/>
</dbReference>
<feature type="transmembrane region" description="Helical" evidence="6">
    <location>
        <begin position="378"/>
        <end position="398"/>
    </location>
</feature>
<keyword evidence="4 6" id="KW-0472">Membrane</keyword>
<dbReference type="PANTHER" id="PTHR11040">
    <property type="entry name" value="ZINC/IRON TRANSPORTER"/>
    <property type="match status" value="1"/>
</dbReference>
<dbReference type="Pfam" id="PF02535">
    <property type="entry name" value="Zip"/>
    <property type="match status" value="1"/>
</dbReference>
<feature type="transmembrane region" description="Helical" evidence="6">
    <location>
        <begin position="344"/>
        <end position="366"/>
    </location>
</feature>
<feature type="transmembrane region" description="Helical" evidence="6">
    <location>
        <begin position="318"/>
        <end position="338"/>
    </location>
</feature>
<dbReference type="PANTHER" id="PTHR11040:SF44">
    <property type="entry name" value="PROTEIN ZNTC-RELATED"/>
    <property type="match status" value="1"/>
</dbReference>
<evidence type="ECO:0000313" key="8">
    <source>
        <dbReference type="EMBL" id="RCK56531.1"/>
    </source>
</evidence>
<feature type="region of interest" description="Disordered" evidence="5">
    <location>
        <begin position="281"/>
        <end position="304"/>
    </location>
</feature>
<evidence type="ECO:0000256" key="4">
    <source>
        <dbReference type="ARBA" id="ARBA00023136"/>
    </source>
</evidence>
<dbReference type="AlphaFoldDB" id="A0A367XUP4"/>
<feature type="signal peptide" evidence="7">
    <location>
        <begin position="1"/>
        <end position="17"/>
    </location>
</feature>
<dbReference type="GO" id="GO:0005886">
    <property type="term" value="C:plasma membrane"/>
    <property type="evidence" value="ECO:0007669"/>
    <property type="project" value="TreeGrafter"/>
</dbReference>
<keyword evidence="2 6" id="KW-0812">Transmembrane</keyword>
<comment type="caution">
    <text evidence="8">The sequence shown here is derived from an EMBL/GenBank/DDBJ whole genome shotgun (WGS) entry which is preliminary data.</text>
</comment>
<keyword evidence="3 6" id="KW-1133">Transmembrane helix</keyword>
<feature type="transmembrane region" description="Helical" evidence="6">
    <location>
        <begin position="181"/>
        <end position="201"/>
    </location>
</feature>
<keyword evidence="7" id="KW-0732">Signal</keyword>
<evidence type="ECO:0000256" key="6">
    <source>
        <dbReference type="SAM" id="Phobius"/>
    </source>
</evidence>
<keyword evidence="9" id="KW-1185">Reference proteome</keyword>
<dbReference type="GO" id="GO:0005385">
    <property type="term" value="F:zinc ion transmembrane transporter activity"/>
    <property type="evidence" value="ECO:0007669"/>
    <property type="project" value="TreeGrafter"/>
</dbReference>
<feature type="transmembrane region" description="Helical" evidence="6">
    <location>
        <begin position="446"/>
        <end position="467"/>
    </location>
</feature>
<feature type="transmembrane region" description="Helical" evidence="6">
    <location>
        <begin position="254"/>
        <end position="272"/>
    </location>
</feature>
<dbReference type="Proteomes" id="UP000253472">
    <property type="component" value="Unassembled WGS sequence"/>
</dbReference>